<reference evidence="3" key="1">
    <citation type="journal article" date="2018" name="Nat. Microbiol.">
        <title>Leveraging single-cell genomics to expand the fungal tree of life.</title>
        <authorList>
            <person name="Ahrendt S.R."/>
            <person name="Quandt C.A."/>
            <person name="Ciobanu D."/>
            <person name="Clum A."/>
            <person name="Salamov A."/>
            <person name="Andreopoulos B."/>
            <person name="Cheng J.F."/>
            <person name="Woyke T."/>
            <person name="Pelin A."/>
            <person name="Henrissat B."/>
            <person name="Reynolds N.K."/>
            <person name="Benny G.L."/>
            <person name="Smith M.E."/>
            <person name="James T.Y."/>
            <person name="Grigoriev I.V."/>
        </authorList>
    </citation>
    <scope>NUCLEOTIDE SEQUENCE [LARGE SCALE GENOMIC DNA]</scope>
    <source>
        <strain evidence="3">CSF55</strain>
    </source>
</reference>
<evidence type="ECO:0000313" key="2">
    <source>
        <dbReference type="EMBL" id="RKP15644.1"/>
    </source>
</evidence>
<dbReference type="AlphaFoldDB" id="A0A4P9Y9U2"/>
<feature type="compositionally biased region" description="Polar residues" evidence="1">
    <location>
        <begin position="76"/>
        <end position="100"/>
    </location>
</feature>
<gene>
    <name evidence="2" type="ORF">ROZALSC1DRAFT_26227</name>
</gene>
<name>A0A4P9Y9U2_ROZAC</name>
<evidence type="ECO:0000256" key="1">
    <source>
        <dbReference type="SAM" id="MobiDB-lite"/>
    </source>
</evidence>
<dbReference type="EMBL" id="ML008316">
    <property type="protein sequence ID" value="RKP15644.1"/>
    <property type="molecule type" value="Genomic_DNA"/>
</dbReference>
<proteinExistence type="predicted"/>
<protein>
    <submittedName>
        <fullName evidence="2">Uncharacterized protein</fullName>
    </submittedName>
</protein>
<feature type="region of interest" description="Disordered" evidence="1">
    <location>
        <begin position="74"/>
        <end position="138"/>
    </location>
</feature>
<dbReference type="Proteomes" id="UP000281549">
    <property type="component" value="Unassembled WGS sequence"/>
</dbReference>
<organism evidence="2 3">
    <name type="scientific">Rozella allomycis (strain CSF55)</name>
    <dbReference type="NCBI Taxonomy" id="988480"/>
    <lineage>
        <taxon>Eukaryota</taxon>
        <taxon>Fungi</taxon>
        <taxon>Fungi incertae sedis</taxon>
        <taxon>Cryptomycota</taxon>
        <taxon>Cryptomycota incertae sedis</taxon>
        <taxon>Rozella</taxon>
    </lineage>
</organism>
<feature type="compositionally biased region" description="Basic residues" evidence="1">
    <location>
        <begin position="125"/>
        <end position="138"/>
    </location>
</feature>
<sequence length="138" mass="15833">MLSREHAVSCSGAFAYLKEFYPHVTNESSDRGLCAIDQLLNENRRTAPPNFYIEINHAISLIYEKCLGYRRRDNGTWENTSNTRTQNENEMNASQSNGTRTIRPLAQSASHTARRRRIAIERNRPIGRPRLNRRSGIG</sequence>
<evidence type="ECO:0000313" key="3">
    <source>
        <dbReference type="Proteomes" id="UP000281549"/>
    </source>
</evidence>
<accession>A0A4P9Y9U2</accession>